<name>A0A3A1NCQ6_9FLAO</name>
<evidence type="ECO:0000313" key="3">
    <source>
        <dbReference type="Proteomes" id="UP000266691"/>
    </source>
</evidence>
<gene>
    <name evidence="2" type="ORF">D2V05_18655</name>
</gene>
<sequence>WSLNGSNAFYNSGNVGIGTNAPGYNLEVAGSFNATSIFLNGDAIASSPWTVAGNDIIYNNGNIGIGKTPGYTLDVAGTINAANILVNGSPLTSGSSPWSTSGNNLFYTAGNVSIGTNSVPSGYNFAVDGNIIAEGVTILLSENWPDFVFINNYDLWSLYQVETYIKQYGHLPNVPSAQDIRKNGVQLGEMDATLLQKIEELTLHSIRQQKEIDSLRVINKKLTDQDNMIKQLQQRLEKLEKSN</sequence>
<dbReference type="Proteomes" id="UP000266691">
    <property type="component" value="Unassembled WGS sequence"/>
</dbReference>
<comment type="caution">
    <text evidence="2">The sequence shown here is derived from an EMBL/GenBank/DDBJ whole genome shotgun (WGS) entry which is preliminary data.</text>
</comment>
<keyword evidence="1" id="KW-0175">Coiled coil</keyword>
<protein>
    <recommendedName>
        <fullName evidence="4">BZIP transcription factor</fullName>
    </recommendedName>
</protein>
<feature type="coiled-coil region" evidence="1">
    <location>
        <begin position="215"/>
        <end position="242"/>
    </location>
</feature>
<accession>A0A3A1NCQ6</accession>
<feature type="non-terminal residue" evidence="2">
    <location>
        <position position="1"/>
    </location>
</feature>
<evidence type="ECO:0000256" key="1">
    <source>
        <dbReference type="SAM" id="Coils"/>
    </source>
</evidence>
<reference evidence="2 3" key="1">
    <citation type="submission" date="2018-08" db="EMBL/GenBank/DDBJ databases">
        <title>Proposal of Muricauda 72 sp.nov. and Muricauda NH166 sp.nov., isolated from seawater.</title>
        <authorList>
            <person name="Cheng H."/>
            <person name="Wu Y.-H."/>
            <person name="Guo L.-L."/>
            <person name="Xu X.-W."/>
        </authorList>
    </citation>
    <scope>NUCLEOTIDE SEQUENCE [LARGE SCALE GENOMIC DNA]</scope>
    <source>
        <strain evidence="2 3">72</strain>
    </source>
</reference>
<dbReference type="EMBL" id="QXFI01000036">
    <property type="protein sequence ID" value="RIV42116.1"/>
    <property type="molecule type" value="Genomic_DNA"/>
</dbReference>
<dbReference type="AlphaFoldDB" id="A0A3A1NCQ6"/>
<organism evidence="2 3">
    <name type="scientific">Flagellimonas pelagia</name>
    <dbReference type="NCBI Taxonomy" id="2306998"/>
    <lineage>
        <taxon>Bacteria</taxon>
        <taxon>Pseudomonadati</taxon>
        <taxon>Bacteroidota</taxon>
        <taxon>Flavobacteriia</taxon>
        <taxon>Flavobacteriales</taxon>
        <taxon>Flavobacteriaceae</taxon>
        <taxon>Flagellimonas</taxon>
    </lineage>
</organism>
<evidence type="ECO:0000313" key="2">
    <source>
        <dbReference type="EMBL" id="RIV42116.1"/>
    </source>
</evidence>
<evidence type="ECO:0008006" key="4">
    <source>
        <dbReference type="Google" id="ProtNLM"/>
    </source>
</evidence>
<proteinExistence type="predicted"/>